<gene>
    <name evidence="4" type="ORF">B0A48_00747</name>
</gene>
<dbReference type="GO" id="GO:0031468">
    <property type="term" value="P:nuclear membrane reassembly"/>
    <property type="evidence" value="ECO:0007669"/>
    <property type="project" value="TreeGrafter"/>
</dbReference>
<dbReference type="SUPFAM" id="SSF102848">
    <property type="entry name" value="NSFL1 (p97 ATPase) cofactor p47, SEP domain"/>
    <property type="match status" value="1"/>
</dbReference>
<keyword evidence="5" id="KW-1185">Reference proteome</keyword>
<feature type="region of interest" description="Disordered" evidence="1">
    <location>
        <begin position="289"/>
        <end position="313"/>
    </location>
</feature>
<dbReference type="CDD" id="cd01770">
    <property type="entry name" value="UBX_UBXN2"/>
    <property type="match status" value="1"/>
</dbReference>
<evidence type="ECO:0000313" key="5">
    <source>
        <dbReference type="Proteomes" id="UP000192596"/>
    </source>
</evidence>
<dbReference type="Pfam" id="PF08059">
    <property type="entry name" value="SEP"/>
    <property type="match status" value="1"/>
</dbReference>
<dbReference type="PROSITE" id="PS50033">
    <property type="entry name" value="UBX"/>
    <property type="match status" value="1"/>
</dbReference>
<dbReference type="InParanoid" id="A0A1V8TRL8"/>
<dbReference type="SMART" id="SM00166">
    <property type="entry name" value="UBX"/>
    <property type="match status" value="1"/>
</dbReference>
<feature type="compositionally biased region" description="Polar residues" evidence="1">
    <location>
        <begin position="205"/>
        <end position="214"/>
    </location>
</feature>
<dbReference type="InterPro" id="IPR029071">
    <property type="entry name" value="Ubiquitin-like_domsf"/>
</dbReference>
<dbReference type="GO" id="GO:0005829">
    <property type="term" value="C:cytosol"/>
    <property type="evidence" value="ECO:0007669"/>
    <property type="project" value="TreeGrafter"/>
</dbReference>
<dbReference type="Gene3D" id="3.10.20.90">
    <property type="entry name" value="Phosphatidylinositol 3-kinase Catalytic Subunit, Chain A, domain 1"/>
    <property type="match status" value="1"/>
</dbReference>
<dbReference type="Proteomes" id="UP000192596">
    <property type="component" value="Unassembled WGS sequence"/>
</dbReference>
<dbReference type="InterPro" id="IPR036241">
    <property type="entry name" value="NSFL1C_SEP_dom_sf"/>
</dbReference>
<dbReference type="Gene3D" id="3.30.420.210">
    <property type="entry name" value="SEP domain"/>
    <property type="match status" value="1"/>
</dbReference>
<protein>
    <recommendedName>
        <fullName evidence="6">UBX domain-containing protein</fullName>
    </recommendedName>
</protein>
<proteinExistence type="predicted"/>
<organism evidence="4 5">
    <name type="scientific">Cryoendolithus antarcticus</name>
    <dbReference type="NCBI Taxonomy" id="1507870"/>
    <lineage>
        <taxon>Eukaryota</taxon>
        <taxon>Fungi</taxon>
        <taxon>Dikarya</taxon>
        <taxon>Ascomycota</taxon>
        <taxon>Pezizomycotina</taxon>
        <taxon>Dothideomycetes</taxon>
        <taxon>Dothideomycetidae</taxon>
        <taxon>Cladosporiales</taxon>
        <taxon>Cladosporiaceae</taxon>
        <taxon>Cryoendolithus</taxon>
    </lineage>
</organism>
<evidence type="ECO:0000256" key="1">
    <source>
        <dbReference type="SAM" id="MobiDB-lite"/>
    </source>
</evidence>
<dbReference type="PANTHER" id="PTHR23333:SF20">
    <property type="entry name" value="NSFL1 COFACTOR P47"/>
    <property type="match status" value="1"/>
</dbReference>
<dbReference type="GO" id="GO:0043161">
    <property type="term" value="P:proteasome-mediated ubiquitin-dependent protein catabolic process"/>
    <property type="evidence" value="ECO:0007669"/>
    <property type="project" value="TreeGrafter"/>
</dbReference>
<dbReference type="AlphaFoldDB" id="A0A1V8TRL8"/>
<dbReference type="FunCoup" id="A0A1V8TRL8">
    <property type="interactions" value="1932"/>
</dbReference>
<feature type="domain" description="SEP" evidence="3">
    <location>
        <begin position="220"/>
        <end position="285"/>
    </location>
</feature>
<evidence type="ECO:0000259" key="2">
    <source>
        <dbReference type="PROSITE" id="PS50033"/>
    </source>
</evidence>
<accession>A0A1V8TRL8</accession>
<dbReference type="GO" id="GO:0000045">
    <property type="term" value="P:autophagosome assembly"/>
    <property type="evidence" value="ECO:0007669"/>
    <property type="project" value="TreeGrafter"/>
</dbReference>
<dbReference type="Pfam" id="PF14555">
    <property type="entry name" value="UBA_4"/>
    <property type="match status" value="1"/>
</dbReference>
<feature type="compositionally biased region" description="Acidic residues" evidence="1">
    <location>
        <begin position="46"/>
        <end position="57"/>
    </location>
</feature>
<name>A0A1V8TRL8_9PEZI</name>
<evidence type="ECO:0008006" key="6">
    <source>
        <dbReference type="Google" id="ProtNLM"/>
    </source>
</evidence>
<sequence length="419" mass="44045">MDAAQQDLVAQFCGVTGSTPGAATTALTSANWNLQEAVALYFAAQEGEEDDEEEASDEGGASVNAPPSTSQRTPAAAASSSSSAPKRAAAGSSRMKTLADLQSSAHDEDDSDSDPDLYTGGEKSGLAVQPNPGPGAGPSRSGGPVDHFRNILNQARKNEDRPPGAGGDVEPADPSAPRSTAFSGRAQTLGGDDAPSRTIDDPTAPRSSNQQRPTGRNLPKLDRTMHLWADGVSIDDGPLFRFDDPANAVIMQQINRGQAPLSLLDVQPDQEVDLTLEPHKEMNYVQPKKKYRPFDGGGNRLGAPTPGPSMEPATTQQVQSDFAAMGAAAPAPPQNTVDDSQPTLTLQIRLADGSRLSSRFNTTQTIGDVYTFVDRAGTGSGRAYALMTTFPSKELEDKGVVLGELGEFKRGGVVVQKWK</sequence>
<dbReference type="PANTHER" id="PTHR23333">
    <property type="entry name" value="UBX DOMAIN CONTAINING PROTEIN"/>
    <property type="match status" value="1"/>
</dbReference>
<evidence type="ECO:0000313" key="4">
    <source>
        <dbReference type="EMBL" id="OQO13872.1"/>
    </source>
</evidence>
<dbReference type="GO" id="GO:0043130">
    <property type="term" value="F:ubiquitin binding"/>
    <property type="evidence" value="ECO:0007669"/>
    <property type="project" value="TreeGrafter"/>
</dbReference>
<dbReference type="InterPro" id="IPR009060">
    <property type="entry name" value="UBA-like_sf"/>
</dbReference>
<dbReference type="CDD" id="cd14273">
    <property type="entry name" value="UBA_TAP-C_like"/>
    <property type="match status" value="1"/>
</dbReference>
<feature type="domain" description="UBX" evidence="2">
    <location>
        <begin position="339"/>
        <end position="415"/>
    </location>
</feature>
<dbReference type="PROSITE" id="PS51399">
    <property type="entry name" value="SEP"/>
    <property type="match status" value="1"/>
</dbReference>
<dbReference type="SUPFAM" id="SSF54236">
    <property type="entry name" value="Ubiquitin-like"/>
    <property type="match status" value="1"/>
</dbReference>
<dbReference type="GO" id="GO:0005634">
    <property type="term" value="C:nucleus"/>
    <property type="evidence" value="ECO:0007669"/>
    <property type="project" value="TreeGrafter"/>
</dbReference>
<feature type="compositionally biased region" description="Polar residues" evidence="1">
    <location>
        <begin position="177"/>
        <end position="186"/>
    </location>
</feature>
<dbReference type="GO" id="GO:0061025">
    <property type="term" value="P:membrane fusion"/>
    <property type="evidence" value="ECO:0007669"/>
    <property type="project" value="TreeGrafter"/>
</dbReference>
<dbReference type="FunFam" id="3.30.420.210:FF:000002">
    <property type="entry name" value="UBX domain-containing protein 1"/>
    <property type="match status" value="1"/>
</dbReference>
<feature type="region of interest" description="Disordered" evidence="1">
    <location>
        <begin position="43"/>
        <end position="222"/>
    </location>
</feature>
<comment type="caution">
    <text evidence="4">The sequence shown here is derived from an EMBL/GenBank/DDBJ whole genome shotgun (WGS) entry which is preliminary data.</text>
</comment>
<dbReference type="OrthoDB" id="25887at2759"/>
<dbReference type="InterPro" id="IPR001012">
    <property type="entry name" value="UBX_dom"/>
</dbReference>
<dbReference type="GO" id="GO:0007030">
    <property type="term" value="P:Golgi organization"/>
    <property type="evidence" value="ECO:0007669"/>
    <property type="project" value="TreeGrafter"/>
</dbReference>
<evidence type="ECO:0000259" key="3">
    <source>
        <dbReference type="PROSITE" id="PS51399"/>
    </source>
</evidence>
<feature type="compositionally biased region" description="Low complexity" evidence="1">
    <location>
        <begin position="58"/>
        <end position="94"/>
    </location>
</feature>
<dbReference type="InterPro" id="IPR012989">
    <property type="entry name" value="SEP_domain"/>
</dbReference>
<dbReference type="SUPFAM" id="SSF46934">
    <property type="entry name" value="UBA-like"/>
    <property type="match status" value="1"/>
</dbReference>
<dbReference type="EMBL" id="NAJO01000002">
    <property type="protein sequence ID" value="OQO13872.1"/>
    <property type="molecule type" value="Genomic_DNA"/>
</dbReference>
<dbReference type="SMART" id="SM00553">
    <property type="entry name" value="SEP"/>
    <property type="match status" value="1"/>
</dbReference>
<dbReference type="Pfam" id="PF00789">
    <property type="entry name" value="UBX"/>
    <property type="match status" value="1"/>
</dbReference>
<dbReference type="STRING" id="1507870.A0A1V8TRL8"/>
<dbReference type="Gene3D" id="1.10.8.10">
    <property type="entry name" value="DNA helicase RuvA subunit, C-terminal domain"/>
    <property type="match status" value="1"/>
</dbReference>
<reference evidence="5" key="1">
    <citation type="submission" date="2017-03" db="EMBL/GenBank/DDBJ databases">
        <title>Genomes of endolithic fungi from Antarctica.</title>
        <authorList>
            <person name="Coleine C."/>
            <person name="Masonjones S."/>
            <person name="Stajich J.E."/>
        </authorList>
    </citation>
    <scope>NUCLEOTIDE SEQUENCE [LARGE SCALE GENOMIC DNA]</scope>
    <source>
        <strain evidence="5">CCFEE 5527</strain>
    </source>
</reference>